<dbReference type="EMBL" id="OX451736">
    <property type="protein sequence ID" value="CAI8590880.1"/>
    <property type="molecule type" value="Genomic_DNA"/>
</dbReference>
<evidence type="ECO:0000259" key="7">
    <source>
        <dbReference type="PROSITE" id="PS51369"/>
    </source>
</evidence>
<evidence type="ECO:0000313" key="9">
    <source>
        <dbReference type="Proteomes" id="UP001157006"/>
    </source>
</evidence>
<sequence length="379" mass="42612">MSFSFSRHDCCDMEDEIEACKFPRLGNVVNENLGSGRRKNVVGSDFQRWQREEENSSRIVRVSRGSGGKDRHSKVMTSKGLRDRRVRLSVTTAIQFYDLQDRLGYDQPSKAVDWLIKAASDSISELPSLNNAFAFTQIDDKSDEKTREHEFEFEFEFDERQNKSLCLSKSKSACSSTSETSKENDSSIAHQNQHHLQLGQSMSQTASFTELLTAGIGHNNQIHHAGFSGHSPFASENENQSDMIHLQHFPFMSDQHLMQPSVVNSSSSSSSHHDNYNLNFTISSSGLVGYNRGTLQSNSLLPHFHRFSTMDHGSSTTTSSSNNLPTFFTGPPVPHPPLAATPSMDQQLHFSPLFDARLQLFYRDGSHHSDQKDNKCNKN</sequence>
<protein>
    <recommendedName>
        <fullName evidence="7">TCP domain-containing protein</fullName>
    </recommendedName>
</protein>
<dbReference type="InterPro" id="IPR017887">
    <property type="entry name" value="TF_TCP_subgr"/>
</dbReference>
<dbReference type="AlphaFoldDB" id="A0AAV0Z3D1"/>
<gene>
    <name evidence="8" type="ORF">VFH_I461760</name>
</gene>
<dbReference type="InterPro" id="IPR005333">
    <property type="entry name" value="Transcription_factor_TCP"/>
</dbReference>
<dbReference type="GO" id="GO:0003700">
    <property type="term" value="F:DNA-binding transcription factor activity"/>
    <property type="evidence" value="ECO:0007669"/>
    <property type="project" value="InterPro"/>
</dbReference>
<evidence type="ECO:0000256" key="3">
    <source>
        <dbReference type="ARBA" id="ARBA00023125"/>
    </source>
</evidence>
<name>A0AAV0Z3D1_VICFA</name>
<proteinExistence type="predicted"/>
<keyword evidence="5" id="KW-0539">Nucleus</keyword>
<keyword evidence="9" id="KW-1185">Reference proteome</keyword>
<keyword evidence="4" id="KW-0804">Transcription</keyword>
<dbReference type="GO" id="GO:0043565">
    <property type="term" value="F:sequence-specific DNA binding"/>
    <property type="evidence" value="ECO:0007669"/>
    <property type="project" value="TreeGrafter"/>
</dbReference>
<evidence type="ECO:0000256" key="1">
    <source>
        <dbReference type="ARBA" id="ARBA00004123"/>
    </source>
</evidence>
<feature type="domain" description="TCP" evidence="7">
    <location>
        <begin position="68"/>
        <end position="126"/>
    </location>
</feature>
<dbReference type="PROSITE" id="PS51369">
    <property type="entry name" value="TCP"/>
    <property type="match status" value="1"/>
</dbReference>
<feature type="compositionally biased region" description="Polar residues" evidence="6">
    <location>
        <begin position="186"/>
        <end position="197"/>
    </location>
</feature>
<dbReference type="SMR" id="A0AAV0Z3D1"/>
<dbReference type="GO" id="GO:0005634">
    <property type="term" value="C:nucleus"/>
    <property type="evidence" value="ECO:0007669"/>
    <property type="project" value="UniProtKB-SubCell"/>
</dbReference>
<comment type="subcellular location">
    <subcellularLocation>
        <location evidence="1">Nucleus</location>
    </subcellularLocation>
</comment>
<evidence type="ECO:0000256" key="2">
    <source>
        <dbReference type="ARBA" id="ARBA00023015"/>
    </source>
</evidence>
<evidence type="ECO:0000256" key="4">
    <source>
        <dbReference type="ARBA" id="ARBA00023163"/>
    </source>
</evidence>
<keyword evidence="2" id="KW-0805">Transcription regulation</keyword>
<feature type="region of interest" description="Disordered" evidence="6">
    <location>
        <begin position="174"/>
        <end position="197"/>
    </location>
</feature>
<evidence type="ECO:0000313" key="8">
    <source>
        <dbReference type="EMBL" id="CAI8590880.1"/>
    </source>
</evidence>
<dbReference type="Pfam" id="PF03634">
    <property type="entry name" value="TCP"/>
    <property type="match status" value="1"/>
</dbReference>
<evidence type="ECO:0000256" key="5">
    <source>
        <dbReference type="ARBA" id="ARBA00023242"/>
    </source>
</evidence>
<organism evidence="8 9">
    <name type="scientific">Vicia faba</name>
    <name type="common">Broad bean</name>
    <name type="synonym">Faba vulgaris</name>
    <dbReference type="NCBI Taxonomy" id="3906"/>
    <lineage>
        <taxon>Eukaryota</taxon>
        <taxon>Viridiplantae</taxon>
        <taxon>Streptophyta</taxon>
        <taxon>Embryophyta</taxon>
        <taxon>Tracheophyta</taxon>
        <taxon>Spermatophyta</taxon>
        <taxon>Magnoliopsida</taxon>
        <taxon>eudicotyledons</taxon>
        <taxon>Gunneridae</taxon>
        <taxon>Pentapetalae</taxon>
        <taxon>rosids</taxon>
        <taxon>fabids</taxon>
        <taxon>Fabales</taxon>
        <taxon>Fabaceae</taxon>
        <taxon>Papilionoideae</taxon>
        <taxon>50 kb inversion clade</taxon>
        <taxon>NPAAA clade</taxon>
        <taxon>Hologalegina</taxon>
        <taxon>IRL clade</taxon>
        <taxon>Fabeae</taxon>
        <taxon>Vicia</taxon>
    </lineage>
</organism>
<evidence type="ECO:0000256" key="6">
    <source>
        <dbReference type="SAM" id="MobiDB-lite"/>
    </source>
</evidence>
<reference evidence="8 9" key="1">
    <citation type="submission" date="2023-01" db="EMBL/GenBank/DDBJ databases">
        <authorList>
            <person name="Kreplak J."/>
        </authorList>
    </citation>
    <scope>NUCLEOTIDE SEQUENCE [LARGE SCALE GENOMIC DNA]</scope>
</reference>
<dbReference type="Proteomes" id="UP001157006">
    <property type="component" value="Chromosome 1L"/>
</dbReference>
<accession>A0AAV0Z3D1</accession>
<dbReference type="PANTHER" id="PTHR31072:SF93">
    <property type="entry name" value="TRANSCRIPTION FACTOR TCP24"/>
    <property type="match status" value="1"/>
</dbReference>
<keyword evidence="3" id="KW-0238">DNA-binding</keyword>
<dbReference type="PANTHER" id="PTHR31072">
    <property type="entry name" value="TRANSCRIPTION FACTOR TCP4-RELATED"/>
    <property type="match status" value="1"/>
</dbReference>
<dbReference type="GO" id="GO:2000032">
    <property type="term" value="P:regulation of secondary shoot formation"/>
    <property type="evidence" value="ECO:0007669"/>
    <property type="project" value="TreeGrafter"/>
</dbReference>